<protein>
    <submittedName>
        <fullName evidence="3">Helix-turn-helix transcriptional regulator</fullName>
    </submittedName>
</protein>
<dbReference type="Pfam" id="PF00196">
    <property type="entry name" value="GerE"/>
    <property type="match status" value="1"/>
</dbReference>
<keyword evidence="4" id="KW-1185">Reference proteome</keyword>
<dbReference type="RefSeq" id="WP_394475282.1">
    <property type="nucleotide sequence ID" value="NZ_JBIGHV010000001.1"/>
</dbReference>
<proteinExistence type="predicted"/>
<organism evidence="3 4">
    <name type="scientific">Pelomonas parva</name>
    <dbReference type="NCBI Taxonomy" id="3299032"/>
    <lineage>
        <taxon>Bacteria</taxon>
        <taxon>Pseudomonadati</taxon>
        <taxon>Pseudomonadota</taxon>
        <taxon>Betaproteobacteria</taxon>
        <taxon>Burkholderiales</taxon>
        <taxon>Sphaerotilaceae</taxon>
        <taxon>Roseateles</taxon>
    </lineage>
</organism>
<dbReference type="SUPFAM" id="SSF46894">
    <property type="entry name" value="C-terminal effector domain of the bipartite response regulators"/>
    <property type="match status" value="1"/>
</dbReference>
<dbReference type="Gene3D" id="1.10.10.10">
    <property type="entry name" value="Winged helix-like DNA-binding domain superfamily/Winged helix DNA-binding domain"/>
    <property type="match status" value="1"/>
</dbReference>
<dbReference type="SMART" id="SM00421">
    <property type="entry name" value="HTH_LUXR"/>
    <property type="match status" value="1"/>
</dbReference>
<dbReference type="InterPro" id="IPR000792">
    <property type="entry name" value="Tscrpt_reg_LuxR_C"/>
</dbReference>
<sequence>MTESFAPAWPCILLDGQLAAAQINPAALRLLAANEPVLCLRRQRLHAPGDPLALGRCLAAAARGERSALALARPGRPALTLLAEPLPTDGLDWVRVCLRDPELELPDPRLLQSLFGFTPTEAVVAAGLAQGMDSAELARTLGVQPNTVHSHIKRVLLKSGARRQSRLVSLILRSVAMLPHPLLAGAACPPGPGLAQTGNDAGQGAGHSPPQPLPAACACN</sequence>
<evidence type="ECO:0000259" key="2">
    <source>
        <dbReference type="SMART" id="SM00421"/>
    </source>
</evidence>
<reference evidence="3 4" key="1">
    <citation type="submission" date="2024-08" db="EMBL/GenBank/DDBJ databases">
        <authorList>
            <person name="Lu H."/>
        </authorList>
    </citation>
    <scope>NUCLEOTIDE SEQUENCE [LARGE SCALE GENOMIC DNA]</scope>
    <source>
        <strain evidence="3 4">LYH14W</strain>
    </source>
</reference>
<evidence type="ECO:0000256" key="1">
    <source>
        <dbReference type="SAM" id="MobiDB-lite"/>
    </source>
</evidence>
<feature type="region of interest" description="Disordered" evidence="1">
    <location>
        <begin position="194"/>
        <end position="220"/>
    </location>
</feature>
<name>A0ABW7EY08_9BURK</name>
<gene>
    <name evidence="3" type="ORF">ACG00Y_00405</name>
</gene>
<feature type="domain" description="HTH luxR-type" evidence="2">
    <location>
        <begin position="114"/>
        <end position="171"/>
    </location>
</feature>
<accession>A0ABW7EY08</accession>
<dbReference type="InterPro" id="IPR016032">
    <property type="entry name" value="Sig_transdc_resp-reg_C-effctor"/>
</dbReference>
<dbReference type="EMBL" id="JBIGHV010000001">
    <property type="protein sequence ID" value="MFG6428350.1"/>
    <property type="molecule type" value="Genomic_DNA"/>
</dbReference>
<evidence type="ECO:0000313" key="4">
    <source>
        <dbReference type="Proteomes" id="UP001606210"/>
    </source>
</evidence>
<dbReference type="InterPro" id="IPR036388">
    <property type="entry name" value="WH-like_DNA-bd_sf"/>
</dbReference>
<dbReference type="Proteomes" id="UP001606210">
    <property type="component" value="Unassembled WGS sequence"/>
</dbReference>
<dbReference type="PRINTS" id="PR00038">
    <property type="entry name" value="HTHLUXR"/>
</dbReference>
<evidence type="ECO:0000313" key="3">
    <source>
        <dbReference type="EMBL" id="MFG6428350.1"/>
    </source>
</evidence>
<comment type="caution">
    <text evidence="3">The sequence shown here is derived from an EMBL/GenBank/DDBJ whole genome shotgun (WGS) entry which is preliminary data.</text>
</comment>